<dbReference type="Proteomes" id="UP000184111">
    <property type="component" value="Unassembled WGS sequence"/>
</dbReference>
<dbReference type="AlphaFoldDB" id="A0A1M7R0I8"/>
<accession>A0A1M7R0I8</accession>
<name>A0A1M7R0I8_9ACTN</name>
<feature type="compositionally biased region" description="Basic residues" evidence="1">
    <location>
        <begin position="167"/>
        <end position="176"/>
    </location>
</feature>
<protein>
    <submittedName>
        <fullName evidence="2">Uncharacterized protein</fullName>
    </submittedName>
</protein>
<evidence type="ECO:0000256" key="1">
    <source>
        <dbReference type="SAM" id="MobiDB-lite"/>
    </source>
</evidence>
<evidence type="ECO:0000313" key="3">
    <source>
        <dbReference type="Proteomes" id="UP000184111"/>
    </source>
</evidence>
<sequence length="277" mass="29450">MRHAKKAATNWIQQSRDAAGKGAHGKHLVYAADGKPVADDPWRHGKEGRTCTASTYGRACVTRHVASYNAVQLLASVAVTRAFGVRVPARALLAGAAINGLTHAVLDRREPLLWLAARAGKAGRWSPASTSRSSCAPSRIPAGPVQSSWQAVAGGPGDRRGAMRPVGFRRRRRRRPGGPGRRPGPEVRHRPGVTGLAGGAPTMDRRTRTGGAEGEAEDAPICSGALVSSWRSTAPNVRAARSVRRVRVRERGQTAVCPVEACYVVARAAVTWESRTS</sequence>
<keyword evidence="3" id="KW-1185">Reference proteome</keyword>
<feature type="region of interest" description="Disordered" evidence="1">
    <location>
        <begin position="1"/>
        <end position="25"/>
    </location>
</feature>
<dbReference type="STRING" id="310782.SAMN05216499_1607"/>
<evidence type="ECO:0000313" key="2">
    <source>
        <dbReference type="EMBL" id="SHN38072.1"/>
    </source>
</evidence>
<feature type="compositionally biased region" description="Polar residues" evidence="1">
    <location>
        <begin position="127"/>
        <end position="136"/>
    </location>
</feature>
<organism evidence="2 3">
    <name type="scientific">Actinacidiphila paucisporea</name>
    <dbReference type="NCBI Taxonomy" id="310782"/>
    <lineage>
        <taxon>Bacteria</taxon>
        <taxon>Bacillati</taxon>
        <taxon>Actinomycetota</taxon>
        <taxon>Actinomycetes</taxon>
        <taxon>Kitasatosporales</taxon>
        <taxon>Streptomycetaceae</taxon>
        <taxon>Actinacidiphila</taxon>
    </lineage>
</organism>
<gene>
    <name evidence="2" type="ORF">SAMN05216499_1607</name>
</gene>
<dbReference type="EMBL" id="FRBI01000060">
    <property type="protein sequence ID" value="SHN38072.1"/>
    <property type="molecule type" value="Genomic_DNA"/>
</dbReference>
<proteinExistence type="predicted"/>
<reference evidence="2 3" key="1">
    <citation type="submission" date="2016-11" db="EMBL/GenBank/DDBJ databases">
        <authorList>
            <person name="Jaros S."/>
            <person name="Januszkiewicz K."/>
            <person name="Wedrychowicz H."/>
        </authorList>
    </citation>
    <scope>NUCLEOTIDE SEQUENCE [LARGE SCALE GENOMIC DNA]</scope>
    <source>
        <strain evidence="2 3">CGMCC 4.2025</strain>
    </source>
</reference>
<feature type="region of interest" description="Disordered" evidence="1">
    <location>
        <begin position="125"/>
        <end position="217"/>
    </location>
</feature>